<proteinExistence type="predicted"/>
<evidence type="ECO:0000313" key="1">
    <source>
        <dbReference type="EMBL" id="KTB58175.1"/>
    </source>
</evidence>
<organism evidence="1 2">
    <name type="scientific">Pseudomonas fluorescens ICMP 11288</name>
    <dbReference type="NCBI Taxonomy" id="1198309"/>
    <lineage>
        <taxon>Bacteria</taxon>
        <taxon>Pseudomonadati</taxon>
        <taxon>Pseudomonadota</taxon>
        <taxon>Gammaproteobacteria</taxon>
        <taxon>Pseudomonadales</taxon>
        <taxon>Pseudomonadaceae</taxon>
        <taxon>Pseudomonas</taxon>
    </lineage>
</organism>
<reference evidence="1 2" key="1">
    <citation type="submission" date="2015-09" db="EMBL/GenBank/DDBJ databases">
        <title>Genome sequence of ICMP 11288.</title>
        <authorList>
            <person name="Visnovsky S."/>
            <person name="Lu A."/>
            <person name="Panda P."/>
            <person name="Pitman A."/>
        </authorList>
    </citation>
    <scope>NUCLEOTIDE SEQUENCE [LARGE SCALE GENOMIC DNA]</scope>
    <source>
        <strain evidence="1 2">ICMP 11288</strain>
    </source>
</reference>
<dbReference type="GO" id="GO:0004519">
    <property type="term" value="F:endonuclease activity"/>
    <property type="evidence" value="ECO:0007669"/>
    <property type="project" value="InterPro"/>
</dbReference>
<dbReference type="Pfam" id="PF09907">
    <property type="entry name" value="HigB_toxin"/>
    <property type="match status" value="1"/>
</dbReference>
<dbReference type="Proteomes" id="UP000054197">
    <property type="component" value="Unassembled WGS sequence"/>
</dbReference>
<comment type="caution">
    <text evidence="1">The sequence shown here is derived from an EMBL/GenBank/DDBJ whole genome shotgun (WGS) entry which is preliminary data.</text>
</comment>
<sequence length="100" mass="11583">MRIIALSTLRTFWESHPAYTDAKTPLVELYRHMERTTYTTPQALKAELRTASILKGSRVVFNVGGNKYRVIMAIDYQRQLGFVRFVGTHMQYDQINAETV</sequence>
<dbReference type="InterPro" id="IPR018669">
    <property type="entry name" value="Toxin_HigB"/>
</dbReference>
<dbReference type="RefSeq" id="WP_056861583.1">
    <property type="nucleotide sequence ID" value="NZ_LKEF01000052.1"/>
</dbReference>
<dbReference type="EMBL" id="LKEF01000052">
    <property type="protein sequence ID" value="KTB58175.1"/>
    <property type="molecule type" value="Genomic_DNA"/>
</dbReference>
<dbReference type="AlphaFoldDB" id="A0A0W0HBI1"/>
<accession>A0A0W0HBI1</accession>
<dbReference type="GO" id="GO:0110001">
    <property type="term" value="C:toxin-antitoxin complex"/>
    <property type="evidence" value="ECO:0007669"/>
    <property type="project" value="InterPro"/>
</dbReference>
<name>A0A0W0HBI1_PSEFL</name>
<gene>
    <name evidence="1" type="ORF">AO063_17205</name>
</gene>
<dbReference type="GO" id="GO:0003723">
    <property type="term" value="F:RNA binding"/>
    <property type="evidence" value="ECO:0007669"/>
    <property type="project" value="InterPro"/>
</dbReference>
<evidence type="ECO:0000313" key="2">
    <source>
        <dbReference type="Proteomes" id="UP000054197"/>
    </source>
</evidence>
<protein>
    <submittedName>
        <fullName evidence="1">Addiction module toxin RelE</fullName>
    </submittedName>
</protein>